<name>A0A3A4KVF5_9NOCA</name>
<evidence type="ECO:0000256" key="1">
    <source>
        <dbReference type="SAM" id="Phobius"/>
    </source>
</evidence>
<feature type="transmembrane region" description="Helical" evidence="1">
    <location>
        <begin position="134"/>
        <end position="154"/>
    </location>
</feature>
<comment type="caution">
    <text evidence="2">The sequence shown here is derived from an EMBL/GenBank/DDBJ whole genome shotgun (WGS) entry which is preliminary data.</text>
</comment>
<dbReference type="OrthoDB" id="3813056at2"/>
<reference evidence="2 3" key="1">
    <citation type="submission" date="2018-09" db="EMBL/GenBank/DDBJ databases">
        <title>YIM PH21274 draft genome.</title>
        <authorList>
            <person name="Miao C."/>
        </authorList>
    </citation>
    <scope>NUCLEOTIDE SEQUENCE [LARGE SCALE GENOMIC DNA]</scope>
    <source>
        <strain evidence="2 3">YIM PH 21724</strain>
    </source>
</reference>
<accession>A0A3A4KVF5</accession>
<sequence length="477" mass="49011">MCGVGLILIGPGVPARADSPSSGGDVQVAQSLGGRELTVILRRLTSVPGPLRIDVVSHVGDRPGRLALTGLCTGGTPGDVPRASVELPGTPGMYSTTLEIDRAGPWELAIDDGQHVARIPFLASPQVTSPPERVVYGGFAAAGICLVLTVIVATRTRRGGWALIPAGGLVAGISVAVTAAILSVLFPLPPQPGAQLDPTVGNVTDPYTRIQPPITNFSRPPANLTAAAQSSPDGPRLTFELTDAATGYPVDDLVVHDSALVHLLLIAPSGTLWHLHPIRTAPGSYEVGLPAPEPGHYAVAAEFSRRGGGVQQVRVADGFDIGEGTPVPVTVPAGPGTHLINGNPVDVTVSTVAAASLGAPTSLTATFGTAADLQPWLGMTGHMIVAGPLNPAEPAGSATQRAPLLAHVHSMTGRAGSLLYNTAPANGDSSPDESVANLGPAVPFTYLFPMPGRYRIWIQAERGYQVLTVPFTVEVTP</sequence>
<evidence type="ECO:0000313" key="3">
    <source>
        <dbReference type="Proteomes" id="UP000266677"/>
    </source>
</evidence>
<dbReference type="Proteomes" id="UP000266677">
    <property type="component" value="Unassembled WGS sequence"/>
</dbReference>
<gene>
    <name evidence="2" type="ORF">D5S18_21030</name>
</gene>
<evidence type="ECO:0000313" key="2">
    <source>
        <dbReference type="EMBL" id="RJO73844.1"/>
    </source>
</evidence>
<proteinExistence type="predicted"/>
<protein>
    <recommendedName>
        <fullName evidence="4">Secreted protein</fullName>
    </recommendedName>
</protein>
<feature type="transmembrane region" description="Helical" evidence="1">
    <location>
        <begin position="161"/>
        <end position="186"/>
    </location>
</feature>
<dbReference type="AlphaFoldDB" id="A0A3A4KVF5"/>
<keyword evidence="1" id="KW-0472">Membrane</keyword>
<organism evidence="2 3">
    <name type="scientific">Nocardia panacis</name>
    <dbReference type="NCBI Taxonomy" id="2340916"/>
    <lineage>
        <taxon>Bacteria</taxon>
        <taxon>Bacillati</taxon>
        <taxon>Actinomycetota</taxon>
        <taxon>Actinomycetes</taxon>
        <taxon>Mycobacteriales</taxon>
        <taxon>Nocardiaceae</taxon>
        <taxon>Nocardia</taxon>
    </lineage>
</organism>
<evidence type="ECO:0008006" key="4">
    <source>
        <dbReference type="Google" id="ProtNLM"/>
    </source>
</evidence>
<keyword evidence="1" id="KW-1133">Transmembrane helix</keyword>
<keyword evidence="3" id="KW-1185">Reference proteome</keyword>
<dbReference type="EMBL" id="QZFU01000023">
    <property type="protein sequence ID" value="RJO73844.1"/>
    <property type="molecule type" value="Genomic_DNA"/>
</dbReference>
<keyword evidence="1" id="KW-0812">Transmembrane</keyword>